<dbReference type="InterPro" id="IPR013216">
    <property type="entry name" value="Methyltransf_11"/>
</dbReference>
<evidence type="ECO:0000256" key="1">
    <source>
        <dbReference type="ARBA" id="ARBA00022603"/>
    </source>
</evidence>
<dbReference type="GO" id="GO:0102208">
    <property type="term" value="F:2-polyprenyl-6-hydroxyphenol methylase activity"/>
    <property type="evidence" value="ECO:0007669"/>
    <property type="project" value="UniProtKB-EC"/>
</dbReference>
<dbReference type="InterPro" id="IPR029063">
    <property type="entry name" value="SAM-dependent_MTases_sf"/>
</dbReference>
<keyword evidence="7" id="KW-1185">Reference proteome</keyword>
<protein>
    <submittedName>
        <fullName evidence="6">Bifunctional 2-polyprenyl-6-hydroxyphenol methylase/3-demethylubiquinol 3-O-methyltransferase UbiG</fullName>
        <ecNumber evidence="6">2.1.1.222</ecNumber>
        <ecNumber evidence="6">2.1.1.64</ecNumber>
    </submittedName>
</protein>
<dbReference type="RefSeq" id="WP_057944362.1">
    <property type="nucleotide sequence ID" value="NZ_CP011131.1"/>
</dbReference>
<dbReference type="PANTHER" id="PTHR43464:SF19">
    <property type="entry name" value="UBIQUINONE BIOSYNTHESIS O-METHYLTRANSFERASE, MITOCHONDRIAL"/>
    <property type="match status" value="1"/>
</dbReference>
<keyword evidence="3" id="KW-0831">Ubiquinone biosynthesis</keyword>
<evidence type="ECO:0000256" key="2">
    <source>
        <dbReference type="ARBA" id="ARBA00022679"/>
    </source>
</evidence>
<dbReference type="EC" id="2.1.1.64" evidence="6"/>
<dbReference type="Gene3D" id="3.40.50.150">
    <property type="entry name" value="Vaccinia Virus protein VP39"/>
    <property type="match status" value="1"/>
</dbReference>
<sequence length="261" mass="28855">MPSIDNTIYDHVHATWWDQDGFMALLRTSVNPPRFAYFRAVLSERLGLDPRGLRVLDVGCGGGLLSEEFAALGCAVTGVDRSLPSLAAAREHAGRSGLNIDYRQASAEALPFDAAQFDVVCCCDVLEHVDDPDAVVAQIARVLKPGGVFLFDTINRTFMSKLVAIKLAQDWRLTRLIPRDVHVWDKFIRPHELAASMNRHGLREHEFAGLSPAINPLTALNALVRNKLGRMSFAELGSKLKLKRSDDLSISYMGFARAQAR</sequence>
<dbReference type="GO" id="GO:0061542">
    <property type="term" value="F:3-demethylubiquinol 3-O-methyltransferase activity"/>
    <property type="evidence" value="ECO:0007669"/>
    <property type="project" value="UniProtKB-EC"/>
</dbReference>
<dbReference type="NCBIfam" id="TIGR01983">
    <property type="entry name" value="UbiG"/>
    <property type="match status" value="1"/>
</dbReference>
<dbReference type="EC" id="2.1.1.222" evidence="6"/>
<dbReference type="EMBL" id="CP093547">
    <property type="protein sequence ID" value="UNP28813.1"/>
    <property type="molecule type" value="Genomic_DNA"/>
</dbReference>
<gene>
    <name evidence="6" type="primary">ubiG</name>
    <name evidence="6" type="ORF">MOV92_20395</name>
</gene>
<dbReference type="PANTHER" id="PTHR43464">
    <property type="entry name" value="METHYLTRANSFERASE"/>
    <property type="match status" value="1"/>
</dbReference>
<proteinExistence type="predicted"/>
<dbReference type="SUPFAM" id="SSF53335">
    <property type="entry name" value="S-adenosyl-L-methionine-dependent methyltransferases"/>
    <property type="match status" value="1"/>
</dbReference>
<evidence type="ECO:0000259" key="5">
    <source>
        <dbReference type="Pfam" id="PF08241"/>
    </source>
</evidence>
<dbReference type="GO" id="GO:0032259">
    <property type="term" value="P:methylation"/>
    <property type="evidence" value="ECO:0007669"/>
    <property type="project" value="UniProtKB-KW"/>
</dbReference>
<dbReference type="InterPro" id="IPR010233">
    <property type="entry name" value="UbiG_MeTrfase"/>
</dbReference>
<evidence type="ECO:0000313" key="6">
    <source>
        <dbReference type="EMBL" id="UNP28813.1"/>
    </source>
</evidence>
<keyword evidence="2 6" id="KW-0808">Transferase</keyword>
<keyword evidence="4" id="KW-0949">S-adenosyl-L-methionine</keyword>
<accession>A0ABY3X8A3</accession>
<evidence type="ECO:0000256" key="4">
    <source>
        <dbReference type="ARBA" id="ARBA00022691"/>
    </source>
</evidence>
<feature type="domain" description="Methyltransferase type 11" evidence="5">
    <location>
        <begin position="56"/>
        <end position="151"/>
    </location>
</feature>
<dbReference type="Pfam" id="PF08241">
    <property type="entry name" value="Methyltransf_11"/>
    <property type="match status" value="1"/>
</dbReference>
<keyword evidence="1 6" id="KW-0489">Methyltransferase</keyword>
<dbReference type="Proteomes" id="UP000829194">
    <property type="component" value="Chromosome"/>
</dbReference>
<name>A0ABY3X8A3_9GAMM</name>
<evidence type="ECO:0000313" key="7">
    <source>
        <dbReference type="Proteomes" id="UP000829194"/>
    </source>
</evidence>
<evidence type="ECO:0000256" key="3">
    <source>
        <dbReference type="ARBA" id="ARBA00022688"/>
    </source>
</evidence>
<dbReference type="CDD" id="cd02440">
    <property type="entry name" value="AdoMet_MTases"/>
    <property type="match status" value="1"/>
</dbReference>
<organism evidence="6 7">
    <name type="scientific">Lysobacter gummosus</name>
    <dbReference type="NCBI Taxonomy" id="262324"/>
    <lineage>
        <taxon>Bacteria</taxon>
        <taxon>Pseudomonadati</taxon>
        <taxon>Pseudomonadota</taxon>
        <taxon>Gammaproteobacteria</taxon>
        <taxon>Lysobacterales</taxon>
        <taxon>Lysobacteraceae</taxon>
        <taxon>Lysobacter</taxon>
    </lineage>
</organism>
<reference evidence="6 7" key="1">
    <citation type="submission" date="2022-03" db="EMBL/GenBank/DDBJ databases">
        <title>Complete genome sequence of Lysobacter capsici VKM B-2533 and Lysobacter gummosus 10.1.1, promising sources of lytic agents.</title>
        <authorList>
            <person name="Tarlachkov S.V."/>
            <person name="Kudryakova I.V."/>
            <person name="Afoshin A.S."/>
            <person name="Leontyevskaya E.A."/>
            <person name="Leontyevskaya N.V."/>
        </authorList>
    </citation>
    <scope>NUCLEOTIDE SEQUENCE [LARGE SCALE GENOMIC DNA]</scope>
    <source>
        <strain evidence="6 7">10.1.1</strain>
    </source>
</reference>